<dbReference type="RefSeq" id="WP_141615030.1">
    <property type="nucleotide sequence ID" value="NZ_CP041253.1"/>
</dbReference>
<dbReference type="GO" id="GO:0016989">
    <property type="term" value="F:sigma factor antagonist activity"/>
    <property type="evidence" value="ECO:0007669"/>
    <property type="project" value="TreeGrafter"/>
</dbReference>
<evidence type="ECO:0000313" key="3">
    <source>
        <dbReference type="EMBL" id="QDH79791.1"/>
    </source>
</evidence>
<name>A0A514CIY6_9BACT</name>
<organism evidence="3 4">
    <name type="scientific">Echinicola soli</name>
    <dbReference type="NCBI Taxonomy" id="2591634"/>
    <lineage>
        <taxon>Bacteria</taxon>
        <taxon>Pseudomonadati</taxon>
        <taxon>Bacteroidota</taxon>
        <taxon>Cytophagia</taxon>
        <taxon>Cytophagales</taxon>
        <taxon>Cyclobacteriaceae</taxon>
        <taxon>Echinicola</taxon>
    </lineage>
</organism>
<feature type="domain" description="Protein FecR C-terminal" evidence="2">
    <location>
        <begin position="268"/>
        <end position="334"/>
    </location>
</feature>
<dbReference type="OrthoDB" id="1452822at2"/>
<gene>
    <name evidence="3" type="ORF">FKX85_12410</name>
</gene>
<dbReference type="Pfam" id="PF04773">
    <property type="entry name" value="FecR"/>
    <property type="match status" value="1"/>
</dbReference>
<keyword evidence="4" id="KW-1185">Reference proteome</keyword>
<dbReference type="EMBL" id="CP041253">
    <property type="protein sequence ID" value="QDH79791.1"/>
    <property type="molecule type" value="Genomic_DNA"/>
</dbReference>
<sequence length="338" mass="38634">MEHNNANIPEEISSLLRKLLSGIPLHEEELAKLNHWYDEFYDEKWETVEDNLGPGMLDRIHDKIGKFNTKLKKNNHSSSLSEQKATKWDTPNWVRAAMVTFLLAATTLAVYFSEYGAQEDLQKAEEWITYCNPAGQKSKVQLPDGSVIYINAATEVKYQEGFGQIHREVFVEGESFFEVAKDSIPFRVHSAGLVTEALGTSFNISTFDASSIRVQLVTGIVKVYHAFEVKPSAQLSPGEEVRLKKGQLSPVFSFDIHQAIAWKEGTIWLDRTPLTEAISMLERWYDVNIIVTNPPKNDVYFTGEFKNAMLTHLLESLAYSYRFEYKIDKKNITITFNY</sequence>
<dbReference type="Proteomes" id="UP000316614">
    <property type="component" value="Chromosome"/>
</dbReference>
<dbReference type="Gene3D" id="3.55.50.30">
    <property type="match status" value="1"/>
</dbReference>
<reference evidence="3 4" key="1">
    <citation type="submission" date="2019-06" db="EMBL/GenBank/DDBJ databases">
        <title>Echinicola alkalisoli sp. nov. isolated from saline soil.</title>
        <authorList>
            <person name="Sun J.-Q."/>
            <person name="Xu L."/>
        </authorList>
    </citation>
    <scope>NUCLEOTIDE SEQUENCE [LARGE SCALE GENOMIC DNA]</scope>
    <source>
        <strain evidence="3 4">LN3S3</strain>
    </source>
</reference>
<proteinExistence type="predicted"/>
<dbReference type="InterPro" id="IPR006860">
    <property type="entry name" value="FecR"/>
</dbReference>
<dbReference type="Gene3D" id="2.60.120.1440">
    <property type="match status" value="1"/>
</dbReference>
<protein>
    <submittedName>
        <fullName evidence="3">DUF4974 domain-containing protein</fullName>
    </submittedName>
</protein>
<dbReference type="PIRSF" id="PIRSF018266">
    <property type="entry name" value="FecR"/>
    <property type="match status" value="1"/>
</dbReference>
<dbReference type="Pfam" id="PF16344">
    <property type="entry name" value="FecR_C"/>
    <property type="match status" value="1"/>
</dbReference>
<dbReference type="PANTHER" id="PTHR30273">
    <property type="entry name" value="PERIPLASMIC SIGNAL SENSOR AND SIGMA FACTOR ACTIVATOR FECR-RELATED"/>
    <property type="match status" value="1"/>
</dbReference>
<dbReference type="KEGG" id="echi:FKX85_12410"/>
<dbReference type="AlphaFoldDB" id="A0A514CIY6"/>
<dbReference type="PANTHER" id="PTHR30273:SF2">
    <property type="entry name" value="PROTEIN FECR"/>
    <property type="match status" value="1"/>
</dbReference>
<evidence type="ECO:0000259" key="2">
    <source>
        <dbReference type="Pfam" id="PF16344"/>
    </source>
</evidence>
<feature type="domain" description="FecR protein" evidence="1">
    <location>
        <begin position="134"/>
        <end position="222"/>
    </location>
</feature>
<dbReference type="InterPro" id="IPR032508">
    <property type="entry name" value="FecR_C"/>
</dbReference>
<accession>A0A514CIY6</accession>
<dbReference type="InterPro" id="IPR012373">
    <property type="entry name" value="Ferrdict_sens_TM"/>
</dbReference>
<evidence type="ECO:0000259" key="1">
    <source>
        <dbReference type="Pfam" id="PF04773"/>
    </source>
</evidence>
<evidence type="ECO:0000313" key="4">
    <source>
        <dbReference type="Proteomes" id="UP000316614"/>
    </source>
</evidence>